<dbReference type="EMBL" id="BLXT01002950">
    <property type="protein sequence ID" value="GFN99225.1"/>
    <property type="molecule type" value="Genomic_DNA"/>
</dbReference>
<proteinExistence type="predicted"/>
<comment type="caution">
    <text evidence="1">The sequence shown here is derived from an EMBL/GenBank/DDBJ whole genome shotgun (WGS) entry which is preliminary data.</text>
</comment>
<dbReference type="Proteomes" id="UP000735302">
    <property type="component" value="Unassembled WGS sequence"/>
</dbReference>
<dbReference type="AlphaFoldDB" id="A0AAV3ZTC5"/>
<sequence length="110" mass="12202">MIYRINVSGKEKTFHADLLKRYITRDAVSDEALMDEGYVSAVNLAVAEDDDEGSSYDGCGCEALPGFCGWSSKETVKNLKLGDKMSRQERRQSEKLAGSFFSLFSVTCLI</sequence>
<keyword evidence="2" id="KW-1185">Reference proteome</keyword>
<evidence type="ECO:0000313" key="2">
    <source>
        <dbReference type="Proteomes" id="UP000735302"/>
    </source>
</evidence>
<reference evidence="1 2" key="1">
    <citation type="journal article" date="2021" name="Elife">
        <title>Chloroplast acquisition without the gene transfer in kleptoplastic sea slugs, Plakobranchus ocellatus.</title>
        <authorList>
            <person name="Maeda T."/>
            <person name="Takahashi S."/>
            <person name="Yoshida T."/>
            <person name="Shimamura S."/>
            <person name="Takaki Y."/>
            <person name="Nagai Y."/>
            <person name="Toyoda A."/>
            <person name="Suzuki Y."/>
            <person name="Arimoto A."/>
            <person name="Ishii H."/>
            <person name="Satoh N."/>
            <person name="Nishiyama T."/>
            <person name="Hasebe M."/>
            <person name="Maruyama T."/>
            <person name="Minagawa J."/>
            <person name="Obokata J."/>
            <person name="Shigenobu S."/>
        </authorList>
    </citation>
    <scope>NUCLEOTIDE SEQUENCE [LARGE SCALE GENOMIC DNA]</scope>
</reference>
<evidence type="ECO:0000313" key="1">
    <source>
        <dbReference type="EMBL" id="GFN99225.1"/>
    </source>
</evidence>
<protein>
    <submittedName>
        <fullName evidence="1">Uncharacterized protein</fullName>
    </submittedName>
</protein>
<accession>A0AAV3ZTC5</accession>
<name>A0AAV3ZTC5_9GAST</name>
<gene>
    <name evidence="1" type="ORF">PoB_002573100</name>
</gene>
<organism evidence="1 2">
    <name type="scientific">Plakobranchus ocellatus</name>
    <dbReference type="NCBI Taxonomy" id="259542"/>
    <lineage>
        <taxon>Eukaryota</taxon>
        <taxon>Metazoa</taxon>
        <taxon>Spiralia</taxon>
        <taxon>Lophotrochozoa</taxon>
        <taxon>Mollusca</taxon>
        <taxon>Gastropoda</taxon>
        <taxon>Heterobranchia</taxon>
        <taxon>Euthyneura</taxon>
        <taxon>Panpulmonata</taxon>
        <taxon>Sacoglossa</taxon>
        <taxon>Placobranchoidea</taxon>
        <taxon>Plakobranchidae</taxon>
        <taxon>Plakobranchus</taxon>
    </lineage>
</organism>